<reference evidence="1" key="1">
    <citation type="submission" date="2020-05" db="EMBL/GenBank/DDBJ databases">
        <authorList>
            <person name="Chiriac C."/>
            <person name="Salcher M."/>
            <person name="Ghai R."/>
            <person name="Kavagutti S V."/>
        </authorList>
    </citation>
    <scope>NUCLEOTIDE SEQUENCE</scope>
</reference>
<evidence type="ECO:0000313" key="1">
    <source>
        <dbReference type="EMBL" id="CAB4902434.1"/>
    </source>
</evidence>
<dbReference type="GO" id="GO:0001000">
    <property type="term" value="F:bacterial-type RNA polymerase core enzyme binding"/>
    <property type="evidence" value="ECO:0007669"/>
    <property type="project" value="InterPro"/>
</dbReference>
<name>A0A6J7G6Q7_9ZZZZ</name>
<dbReference type="EMBL" id="CAFBMR010000003">
    <property type="protein sequence ID" value="CAB4902434.1"/>
    <property type="molecule type" value="Genomic_DNA"/>
</dbReference>
<dbReference type="HAMAP" id="MF_01483">
    <property type="entry name" value="RbpA"/>
    <property type="match status" value="1"/>
</dbReference>
<dbReference type="GO" id="GO:0045893">
    <property type="term" value="P:positive regulation of DNA-templated transcription"/>
    <property type="evidence" value="ECO:0007669"/>
    <property type="project" value="InterPro"/>
</dbReference>
<gene>
    <name evidence="1" type="ORF">UFOPK3610_00210</name>
</gene>
<organism evidence="1">
    <name type="scientific">freshwater metagenome</name>
    <dbReference type="NCBI Taxonomy" id="449393"/>
    <lineage>
        <taxon>unclassified sequences</taxon>
        <taxon>metagenomes</taxon>
        <taxon>ecological metagenomes</taxon>
    </lineage>
</organism>
<proteinExistence type="inferred from homology"/>
<dbReference type="Pfam" id="PF13397">
    <property type="entry name" value="RbpA"/>
    <property type="match status" value="1"/>
</dbReference>
<dbReference type="AlphaFoldDB" id="A0A6J7G6Q7"/>
<dbReference type="Gene3D" id="2.20.28.270">
    <property type="entry name" value="RNA polymerase-binding protein A"/>
    <property type="match status" value="1"/>
</dbReference>
<protein>
    <submittedName>
        <fullName evidence="1">Unannotated protein</fullName>
    </submittedName>
</protein>
<sequence length="119" mass="13479">MANTSLRGTRLGATSYENDSRVVMVDRVFVAYSCPKGHETTIPYSAEAEEIPYEWECRCGANAHRTDIEAPEAKAAKIGRTHWDMLLERRTINDLEDLLSERLDLIAAKRTPQRARKTA</sequence>
<dbReference type="InterPro" id="IPR038638">
    <property type="entry name" value="RbpA_sf"/>
</dbReference>
<dbReference type="InterPro" id="IPR025182">
    <property type="entry name" value="RNApol-bd_RbpA"/>
</dbReference>
<accession>A0A6J7G6Q7</accession>